<sequence length="138" mass="15643">MIEIKEYSIYDEEEILALYSSVGWTAYTDRPDTLKNGFENSLLCLAAYEGGQIVGIVRVVGDGYTIIFIQDILVNPEYQRKGIGTLLVQSVLERFDKVRQIELTTDEMPSTLAFYESLGFRKMSEIGCCGLIKIQREP</sequence>
<dbReference type="PROSITE" id="PS51186">
    <property type="entry name" value="GNAT"/>
    <property type="match status" value="1"/>
</dbReference>
<dbReference type="InterPro" id="IPR053144">
    <property type="entry name" value="Acetyltransferase_Butenolide"/>
</dbReference>
<protein>
    <submittedName>
        <fullName evidence="2">N-acetyltransferase</fullName>
    </submittedName>
</protein>
<gene>
    <name evidence="2" type="ORF">Selli2_01390</name>
</gene>
<evidence type="ECO:0000313" key="3">
    <source>
        <dbReference type="Proteomes" id="UP001145094"/>
    </source>
</evidence>
<dbReference type="Pfam" id="PF13673">
    <property type="entry name" value="Acetyltransf_10"/>
    <property type="match status" value="1"/>
</dbReference>
<dbReference type="InterPro" id="IPR000182">
    <property type="entry name" value="GNAT_dom"/>
</dbReference>
<dbReference type="PANTHER" id="PTHR43233:SF1">
    <property type="entry name" value="FAMILY N-ACETYLTRANSFERASE, PUTATIVE (AFU_ORTHOLOGUE AFUA_6G03350)-RELATED"/>
    <property type="match status" value="1"/>
</dbReference>
<dbReference type="GO" id="GO:0016747">
    <property type="term" value="F:acyltransferase activity, transferring groups other than amino-acyl groups"/>
    <property type="evidence" value="ECO:0007669"/>
    <property type="project" value="InterPro"/>
</dbReference>
<reference evidence="2" key="2">
    <citation type="submission" date="2022-11" db="EMBL/GenBank/DDBJ databases">
        <title>Draft genome sequence of Sellimonas catena strain 18CBH55.</title>
        <authorList>
            <person name="Atsushi H."/>
            <person name="Moriya O."/>
            <person name="Mitsuo S."/>
        </authorList>
    </citation>
    <scope>NUCLEOTIDE SEQUENCE</scope>
    <source>
        <strain evidence="2">18CBH55</strain>
    </source>
</reference>
<reference evidence="2" key="1">
    <citation type="submission" date="2022-11" db="EMBL/GenBank/DDBJ databases">
        <title>Draft genome sequence of Sellimonas catena strain 18CBH55.</title>
        <authorList>
            <person name="Hisatomi A."/>
            <person name="Ohkuma M."/>
            <person name="Sakamoto M."/>
        </authorList>
    </citation>
    <scope>NUCLEOTIDE SEQUENCE</scope>
    <source>
        <strain evidence="2">18CBH55</strain>
    </source>
</reference>
<reference evidence="2" key="3">
    <citation type="journal article" date="2023" name="Int. J. Syst. Evol. Microbiol.">
        <title>Sellimonas catena sp. nov., isolated from human faeces.</title>
        <authorList>
            <person name="Hisatomi A."/>
            <person name="Ohkuma M."/>
            <person name="Sakamoto M."/>
        </authorList>
    </citation>
    <scope>NUCLEOTIDE SEQUENCE</scope>
    <source>
        <strain evidence="2">18CBH55</strain>
    </source>
</reference>
<evidence type="ECO:0000259" key="1">
    <source>
        <dbReference type="PROSITE" id="PS51186"/>
    </source>
</evidence>
<dbReference type="RefSeq" id="WP_118637605.1">
    <property type="nucleotide sequence ID" value="NZ_BSCH01000001.1"/>
</dbReference>
<organism evidence="2 3">
    <name type="scientific">Sellimonas catena</name>
    <dbReference type="NCBI Taxonomy" id="2994035"/>
    <lineage>
        <taxon>Bacteria</taxon>
        <taxon>Bacillati</taxon>
        <taxon>Bacillota</taxon>
        <taxon>Clostridia</taxon>
        <taxon>Lachnospirales</taxon>
        <taxon>Lachnospiraceae</taxon>
        <taxon>Sellimonas</taxon>
    </lineage>
</organism>
<dbReference type="InterPro" id="IPR016181">
    <property type="entry name" value="Acyl_CoA_acyltransferase"/>
</dbReference>
<dbReference type="SUPFAM" id="SSF55729">
    <property type="entry name" value="Acyl-CoA N-acyltransferases (Nat)"/>
    <property type="match status" value="1"/>
</dbReference>
<name>A0A9W6C7D2_9FIRM</name>
<feature type="domain" description="N-acetyltransferase" evidence="1">
    <location>
        <begin position="2"/>
        <end position="138"/>
    </location>
</feature>
<dbReference type="PANTHER" id="PTHR43233">
    <property type="entry name" value="FAMILY N-ACETYLTRANSFERASE, PUTATIVE (AFU_ORTHOLOGUE AFUA_6G03350)-RELATED"/>
    <property type="match status" value="1"/>
</dbReference>
<accession>A0A9W6C7D2</accession>
<dbReference type="Proteomes" id="UP001145094">
    <property type="component" value="Unassembled WGS sequence"/>
</dbReference>
<proteinExistence type="predicted"/>
<dbReference type="EMBL" id="BSCH01000001">
    <property type="protein sequence ID" value="GLG88713.1"/>
    <property type="molecule type" value="Genomic_DNA"/>
</dbReference>
<dbReference type="AlphaFoldDB" id="A0A9W6C7D2"/>
<dbReference type="CDD" id="cd04301">
    <property type="entry name" value="NAT_SF"/>
    <property type="match status" value="1"/>
</dbReference>
<dbReference type="Gene3D" id="3.40.630.30">
    <property type="match status" value="1"/>
</dbReference>
<evidence type="ECO:0000313" key="2">
    <source>
        <dbReference type="EMBL" id="GLG88713.1"/>
    </source>
</evidence>
<comment type="caution">
    <text evidence="2">The sequence shown here is derived from an EMBL/GenBank/DDBJ whole genome shotgun (WGS) entry which is preliminary data.</text>
</comment>